<dbReference type="CDD" id="cd19172">
    <property type="entry name" value="SET_SETD2"/>
    <property type="match status" value="1"/>
</dbReference>
<accession>A0A9P6NL08</accession>
<dbReference type="Pfam" id="PF00397">
    <property type="entry name" value="WW"/>
    <property type="match status" value="1"/>
</dbReference>
<dbReference type="EMBL" id="MU167266">
    <property type="protein sequence ID" value="KAG0146074.1"/>
    <property type="molecule type" value="Genomic_DNA"/>
</dbReference>
<keyword evidence="22" id="KW-1185">Reference proteome</keyword>
<sequence>MASTASCLSPTTLLEKSVLELSCPPADVMIDQPAQSRESMIDLGKPHSPIDLELNHSPYDTKAQRHSLSGHDPKPQLVSSHLSNSSTATCLTSLVKISHSPTPVTGILAEPVGALGSTSPEVAHILFPTPSTSSGHDSSSISPRALETSYEPVPTSLDSDIPDPSSVRRRGRKPKTQDKQTKKSPSPDVQLILDLREVTAQAVKTFEVLDKNWYQYKNLGKTKAPEDSMICDCSWSPGQSLSSQSGDDADVACTQESGCINMLTQVECLEDECRCRKMCQNQRFQKRQYAPIEIVLTEKKGFGVRLREDVKAETFVYEYVGEVVGEKAFQKRIKEYAEEGLKHFYFMQLQREEYIDATKKGGLGRFLNHSCNPNCQIGKWVVGRQVRMGIFTKRAVKAGEELTFNYNVDRYGYDAQECYCGEPNCVGFLGGKTQTDVGAMDELYIDALGISADVEALALKGSKTKRGKKMDVDYMPIMRAIPLKDVPKVASAIRQSISNKRILSKLLRRISITDEPAVQKQLMRLHGFSMMSMVLNEYLEDQEIVKTTLEILLKWPLLTKNKLVSTNIEDTVMKLSSSPSETIQTLAAELVDMWVDLSVSYRIPKAKEADETEGGKRKSDNLLDKLFSKRVRRRQSCHDLPRLQLVSETQYIRPEAAKPIKPEDRKPEDIRLPLNWSFERTPDNRVYFYHIFTRQTQWSLPTPEEVAREEKELADFYARQKAAAMDVDDIVAKAKADAEANRKEEEARHALEEAEQKKLLVSDPRRKTKHTHRHHSGKTALGDKSRGQSSGSTSGLNGSEASRNKDKKMMRLFSSVVVRTMSRYKDSFEHDQFKKRAKELTDILCQKESKSSNYQIDNYDKLTPEKEVKIKSFVKDWVAKLLARKGISTSASGSASKVAELHCQKPAQHPKAHDHSTPSIPDLSPQTPAAAPTSHVPYTPVTPGSKSISDLSNGGDLDTNLHREINGAHNTSTLGSTARAKPPTGPETSRTTSYDAQSTNLPPESHPTFASFATSDQLPSNVSEICLPLDLAPPPPPPPPSSCQVDESRVTSSTNEANQRTDVIQDCHLARVQLGLSNLCSDQFSILPSALLSENISQKSIDESCQSRPSETLLCLDRKAFSATSSVSLPHSTSPDSG</sequence>
<evidence type="ECO:0000259" key="17">
    <source>
        <dbReference type="PROSITE" id="PS50020"/>
    </source>
</evidence>
<dbReference type="InterPro" id="IPR036020">
    <property type="entry name" value="WW_dom_sf"/>
</dbReference>
<dbReference type="InterPro" id="IPR001202">
    <property type="entry name" value="WW_dom"/>
</dbReference>
<keyword evidence="8" id="KW-0489">Methyltransferase</keyword>
<comment type="caution">
    <text evidence="21">The sequence shown here is derived from an EMBL/GenBank/DDBJ whole genome shotgun (WGS) entry which is preliminary data.</text>
</comment>
<dbReference type="PROSITE" id="PS50020">
    <property type="entry name" value="WW_DOMAIN_2"/>
    <property type="match status" value="1"/>
</dbReference>
<feature type="region of interest" description="Disordered" evidence="16">
    <location>
        <begin position="61"/>
        <end position="82"/>
    </location>
</feature>
<dbReference type="InterPro" id="IPR050777">
    <property type="entry name" value="SET2_Histone-Lys_MeTrsfase"/>
</dbReference>
<dbReference type="Pfam" id="PF08236">
    <property type="entry name" value="SRI"/>
    <property type="match status" value="1"/>
</dbReference>
<protein>
    <recommendedName>
        <fullName evidence="5">Histone-lysine N-methyltransferase, H3 lysine-36 specific</fullName>
        <ecNumber evidence="4">2.1.1.359</ecNumber>
    </recommendedName>
    <alternativeName>
        <fullName evidence="14">SET domain-containing protein 2</fullName>
    </alternativeName>
</protein>
<dbReference type="PROSITE" id="PS50868">
    <property type="entry name" value="POST_SET"/>
    <property type="match status" value="1"/>
</dbReference>
<evidence type="ECO:0000256" key="12">
    <source>
        <dbReference type="ARBA" id="ARBA00023163"/>
    </source>
</evidence>
<keyword evidence="11" id="KW-0805">Transcription regulation</keyword>
<dbReference type="InterPro" id="IPR006560">
    <property type="entry name" value="AWS_dom"/>
</dbReference>
<dbReference type="CDD" id="cd00201">
    <property type="entry name" value="WW"/>
    <property type="match status" value="1"/>
</dbReference>
<dbReference type="GO" id="GO:0006355">
    <property type="term" value="P:regulation of DNA-templated transcription"/>
    <property type="evidence" value="ECO:0007669"/>
    <property type="project" value="InterPro"/>
</dbReference>
<evidence type="ECO:0000313" key="21">
    <source>
        <dbReference type="EMBL" id="KAG0146074.1"/>
    </source>
</evidence>
<keyword evidence="7" id="KW-0678">Repressor</keyword>
<dbReference type="InterPro" id="IPR044437">
    <property type="entry name" value="SETD2/Set2_SET"/>
</dbReference>
<dbReference type="SUPFAM" id="SSF82199">
    <property type="entry name" value="SET domain"/>
    <property type="match status" value="1"/>
</dbReference>
<feature type="compositionally biased region" description="Basic residues" evidence="16">
    <location>
        <begin position="766"/>
        <end position="777"/>
    </location>
</feature>
<feature type="domain" description="SET" evidence="18">
    <location>
        <begin position="290"/>
        <end position="407"/>
    </location>
</feature>
<evidence type="ECO:0000256" key="3">
    <source>
        <dbReference type="ARBA" id="ARBA00004286"/>
    </source>
</evidence>
<dbReference type="SMART" id="SM00456">
    <property type="entry name" value="WW"/>
    <property type="match status" value="1"/>
</dbReference>
<dbReference type="InterPro" id="IPR046341">
    <property type="entry name" value="SET_dom_sf"/>
</dbReference>
<dbReference type="InterPro" id="IPR035441">
    <property type="entry name" value="TFIIS/LEDGF_dom_sf"/>
</dbReference>
<dbReference type="PROSITE" id="PS51215">
    <property type="entry name" value="AWS"/>
    <property type="match status" value="1"/>
</dbReference>
<dbReference type="InterPro" id="IPR001214">
    <property type="entry name" value="SET_dom"/>
</dbReference>
<comment type="subcellular location">
    <subcellularLocation>
        <location evidence="3">Chromosome</location>
    </subcellularLocation>
    <subcellularLocation>
        <location evidence="2">Nucleus</location>
    </subcellularLocation>
</comment>
<dbReference type="EC" id="2.1.1.359" evidence="4"/>
<dbReference type="PROSITE" id="PS51568">
    <property type="entry name" value="SAM_MT43_SET2_1"/>
    <property type="match status" value="1"/>
</dbReference>
<dbReference type="GO" id="GO:0005634">
    <property type="term" value="C:nucleus"/>
    <property type="evidence" value="ECO:0007669"/>
    <property type="project" value="UniProtKB-SubCell"/>
</dbReference>
<evidence type="ECO:0000313" key="22">
    <source>
        <dbReference type="Proteomes" id="UP000886653"/>
    </source>
</evidence>
<evidence type="ECO:0000256" key="11">
    <source>
        <dbReference type="ARBA" id="ARBA00023015"/>
    </source>
</evidence>
<feature type="compositionally biased region" description="Polar residues" evidence="16">
    <location>
        <begin position="986"/>
        <end position="1002"/>
    </location>
</feature>
<evidence type="ECO:0000256" key="7">
    <source>
        <dbReference type="ARBA" id="ARBA00022491"/>
    </source>
</evidence>
<evidence type="ECO:0000259" key="18">
    <source>
        <dbReference type="PROSITE" id="PS50280"/>
    </source>
</evidence>
<keyword evidence="9" id="KW-0808">Transferase</keyword>
<evidence type="ECO:0000256" key="9">
    <source>
        <dbReference type="ARBA" id="ARBA00022679"/>
    </source>
</evidence>
<proteinExistence type="predicted"/>
<feature type="compositionally biased region" description="Low complexity" evidence="16">
    <location>
        <begin position="131"/>
        <end position="142"/>
    </location>
</feature>
<dbReference type="Pfam" id="PF00856">
    <property type="entry name" value="SET"/>
    <property type="match status" value="1"/>
</dbReference>
<dbReference type="Gene3D" id="1.20.930.10">
    <property type="entry name" value="Conserved domain common to transcription factors TFIIS, elongin A, CRSP70"/>
    <property type="match status" value="1"/>
</dbReference>
<dbReference type="OrthoDB" id="422362at2759"/>
<dbReference type="SUPFAM" id="SSF51045">
    <property type="entry name" value="WW domain"/>
    <property type="match status" value="1"/>
</dbReference>
<feature type="compositionally biased region" description="Polar residues" evidence="16">
    <location>
        <begin position="787"/>
        <end position="801"/>
    </location>
</feature>
<dbReference type="InterPro" id="IPR003616">
    <property type="entry name" value="Post-SET_dom"/>
</dbReference>
<evidence type="ECO:0000256" key="1">
    <source>
        <dbReference type="ARBA" id="ARBA00003901"/>
    </source>
</evidence>
<keyword evidence="12" id="KW-0804">Transcription</keyword>
<reference evidence="21" key="1">
    <citation type="submission" date="2013-11" db="EMBL/GenBank/DDBJ databases">
        <title>Genome sequence of the fusiform rust pathogen reveals effectors for host alternation and coevolution with pine.</title>
        <authorList>
            <consortium name="DOE Joint Genome Institute"/>
            <person name="Smith K."/>
            <person name="Pendleton A."/>
            <person name="Kubisiak T."/>
            <person name="Anderson C."/>
            <person name="Salamov A."/>
            <person name="Aerts A."/>
            <person name="Riley R."/>
            <person name="Clum A."/>
            <person name="Lindquist E."/>
            <person name="Ence D."/>
            <person name="Campbell M."/>
            <person name="Kronenberg Z."/>
            <person name="Feau N."/>
            <person name="Dhillon B."/>
            <person name="Hamelin R."/>
            <person name="Burleigh J."/>
            <person name="Smith J."/>
            <person name="Yandell M."/>
            <person name="Nelson C."/>
            <person name="Grigoriev I."/>
            <person name="Davis J."/>
        </authorList>
    </citation>
    <scope>NUCLEOTIDE SEQUENCE</scope>
    <source>
        <strain evidence="21">G11</strain>
    </source>
</reference>
<dbReference type="Pfam" id="PF17907">
    <property type="entry name" value="AWS"/>
    <property type="match status" value="1"/>
</dbReference>
<comment type="function">
    <text evidence="1">Histone methyltransferase that trimethylates histone H3 'Lys-36' forming H3K36me3. Involved in transcription elongation as well as in transcription repression.</text>
</comment>
<dbReference type="InterPro" id="IPR038190">
    <property type="entry name" value="SRI_sf"/>
</dbReference>
<feature type="region of interest" description="Disordered" evidence="16">
    <location>
        <begin position="904"/>
        <end position="1013"/>
    </location>
</feature>
<dbReference type="Gene3D" id="2.20.70.10">
    <property type="match status" value="1"/>
</dbReference>
<dbReference type="Proteomes" id="UP000886653">
    <property type="component" value="Unassembled WGS sequence"/>
</dbReference>
<evidence type="ECO:0000256" key="5">
    <source>
        <dbReference type="ARBA" id="ARBA00018028"/>
    </source>
</evidence>
<dbReference type="SUPFAM" id="SSF47676">
    <property type="entry name" value="Conserved domain common to transcription factors TFIIS, elongin A, CRSP70"/>
    <property type="match status" value="1"/>
</dbReference>
<feature type="compositionally biased region" description="Basic and acidic residues" evidence="16">
    <location>
        <begin position="741"/>
        <end position="765"/>
    </location>
</feature>
<evidence type="ECO:0000256" key="14">
    <source>
        <dbReference type="ARBA" id="ARBA00030091"/>
    </source>
</evidence>
<feature type="domain" description="WW" evidence="17">
    <location>
        <begin position="670"/>
        <end position="703"/>
    </location>
</feature>
<dbReference type="InterPro" id="IPR025788">
    <property type="entry name" value="Set2_fungi"/>
</dbReference>
<evidence type="ECO:0000256" key="6">
    <source>
        <dbReference type="ARBA" id="ARBA00022454"/>
    </source>
</evidence>
<dbReference type="GO" id="GO:0032259">
    <property type="term" value="P:methylation"/>
    <property type="evidence" value="ECO:0007669"/>
    <property type="project" value="UniProtKB-KW"/>
</dbReference>
<evidence type="ECO:0000256" key="4">
    <source>
        <dbReference type="ARBA" id="ARBA00012178"/>
    </source>
</evidence>
<dbReference type="SMART" id="SM00570">
    <property type="entry name" value="AWS"/>
    <property type="match status" value="1"/>
</dbReference>
<feature type="domain" description="AWS" evidence="20">
    <location>
        <begin position="226"/>
        <end position="288"/>
    </location>
</feature>
<dbReference type="PROSITE" id="PS01159">
    <property type="entry name" value="WW_DOMAIN_1"/>
    <property type="match status" value="1"/>
</dbReference>
<evidence type="ECO:0000256" key="15">
    <source>
        <dbReference type="ARBA" id="ARBA00047545"/>
    </source>
</evidence>
<name>A0A9P6NL08_9BASI</name>
<evidence type="ECO:0000256" key="10">
    <source>
        <dbReference type="ARBA" id="ARBA00022691"/>
    </source>
</evidence>
<dbReference type="SMART" id="SM00508">
    <property type="entry name" value="PostSET"/>
    <property type="match status" value="1"/>
</dbReference>
<evidence type="ECO:0000259" key="19">
    <source>
        <dbReference type="PROSITE" id="PS50868"/>
    </source>
</evidence>
<dbReference type="GO" id="GO:0005694">
    <property type="term" value="C:chromosome"/>
    <property type="evidence" value="ECO:0007669"/>
    <property type="project" value="UniProtKB-SubCell"/>
</dbReference>
<dbReference type="Pfam" id="PF08711">
    <property type="entry name" value="Med26"/>
    <property type="match status" value="1"/>
</dbReference>
<dbReference type="Gene3D" id="2.170.270.10">
    <property type="entry name" value="SET domain"/>
    <property type="match status" value="1"/>
</dbReference>
<dbReference type="PROSITE" id="PS50280">
    <property type="entry name" value="SET"/>
    <property type="match status" value="1"/>
</dbReference>
<evidence type="ECO:0000259" key="20">
    <source>
        <dbReference type="PROSITE" id="PS51215"/>
    </source>
</evidence>
<feature type="region of interest" description="Disordered" evidence="16">
    <location>
        <begin position="741"/>
        <end position="807"/>
    </location>
</feature>
<dbReference type="InterPro" id="IPR013257">
    <property type="entry name" value="SRI"/>
</dbReference>
<dbReference type="PANTHER" id="PTHR22884">
    <property type="entry name" value="SET DOMAIN PROTEINS"/>
    <property type="match status" value="1"/>
</dbReference>
<evidence type="ECO:0000256" key="8">
    <source>
        <dbReference type="ARBA" id="ARBA00022603"/>
    </source>
</evidence>
<keyword evidence="10" id="KW-0949">S-adenosyl-L-methionine</keyword>
<keyword evidence="6" id="KW-0158">Chromosome</keyword>
<feature type="compositionally biased region" description="Polar residues" evidence="16">
    <location>
        <begin position="942"/>
        <end position="952"/>
    </location>
</feature>
<organism evidence="21 22">
    <name type="scientific">Cronartium quercuum f. sp. fusiforme G11</name>
    <dbReference type="NCBI Taxonomy" id="708437"/>
    <lineage>
        <taxon>Eukaryota</taxon>
        <taxon>Fungi</taxon>
        <taxon>Dikarya</taxon>
        <taxon>Basidiomycota</taxon>
        <taxon>Pucciniomycotina</taxon>
        <taxon>Pucciniomycetes</taxon>
        <taxon>Pucciniales</taxon>
        <taxon>Coleosporiaceae</taxon>
        <taxon>Cronartium</taxon>
    </lineage>
</organism>
<dbReference type="AlphaFoldDB" id="A0A9P6NL08"/>
<comment type="catalytic activity">
    <reaction evidence="15">
        <text>L-lysyl(36)-[histone H3] + 3 S-adenosyl-L-methionine = N(6),N(6),N(6)-trimethyl-L-lysyl(36)-[histone H3] + 3 S-adenosyl-L-homocysteine + 3 H(+)</text>
        <dbReference type="Rhea" id="RHEA:60324"/>
        <dbReference type="Rhea" id="RHEA-COMP:9785"/>
        <dbReference type="Rhea" id="RHEA-COMP:15536"/>
        <dbReference type="ChEBI" id="CHEBI:15378"/>
        <dbReference type="ChEBI" id="CHEBI:29969"/>
        <dbReference type="ChEBI" id="CHEBI:57856"/>
        <dbReference type="ChEBI" id="CHEBI:59789"/>
        <dbReference type="ChEBI" id="CHEBI:61961"/>
        <dbReference type="EC" id="2.1.1.359"/>
    </reaction>
</comment>
<dbReference type="SMART" id="SM00317">
    <property type="entry name" value="SET"/>
    <property type="match status" value="1"/>
</dbReference>
<evidence type="ECO:0000256" key="13">
    <source>
        <dbReference type="ARBA" id="ARBA00023242"/>
    </source>
</evidence>
<feature type="domain" description="Post-SET" evidence="19">
    <location>
        <begin position="414"/>
        <end position="430"/>
    </location>
</feature>
<gene>
    <name evidence="21" type="ORF">CROQUDRAFT_44884</name>
</gene>
<evidence type="ECO:0000256" key="16">
    <source>
        <dbReference type="SAM" id="MobiDB-lite"/>
    </source>
</evidence>
<evidence type="ECO:0000256" key="2">
    <source>
        <dbReference type="ARBA" id="ARBA00004123"/>
    </source>
</evidence>
<dbReference type="InterPro" id="IPR017923">
    <property type="entry name" value="TFIIS_N"/>
</dbReference>
<dbReference type="Gene3D" id="1.10.1740.100">
    <property type="entry name" value="Set2, Rpb1 interacting domain"/>
    <property type="match status" value="1"/>
</dbReference>
<feature type="region of interest" description="Disordered" evidence="16">
    <location>
        <begin position="125"/>
        <end position="188"/>
    </location>
</feature>
<dbReference type="GO" id="GO:0140955">
    <property type="term" value="F:histone H3K36 trimethyltransferase activity"/>
    <property type="evidence" value="ECO:0007669"/>
    <property type="project" value="UniProtKB-EC"/>
</dbReference>
<keyword evidence="13" id="KW-0539">Nucleus</keyword>